<dbReference type="GO" id="GO:0003676">
    <property type="term" value="F:nucleic acid binding"/>
    <property type="evidence" value="ECO:0007669"/>
    <property type="project" value="InterPro"/>
</dbReference>
<proteinExistence type="predicted"/>
<dbReference type="OrthoDB" id="9814072at2"/>
<dbReference type="PROSITE" id="PS50994">
    <property type="entry name" value="INTEGRASE"/>
    <property type="match status" value="1"/>
</dbReference>
<accession>A0A4R5EK27</accession>
<name>A0A4R5EK27_9RHOB</name>
<dbReference type="InterPro" id="IPR036397">
    <property type="entry name" value="RNaseH_sf"/>
</dbReference>
<dbReference type="Gene3D" id="3.30.420.10">
    <property type="entry name" value="Ribonuclease H-like superfamily/Ribonuclease H"/>
    <property type="match status" value="1"/>
</dbReference>
<sequence>MAAPFKKQVKVLLEKDCVFSIGIRLGRVLELRPEGYLVFWDAWTAADTGECHESSAGVISYDAIVTENDYGTLKIVRRPMAKPVDPQQVRRSERLPIEIVRQRFRKQYVLAIQNLLDKRELKLTRDDFCKNIVAIVAAGMQRYREYLAAQAIRYEKRGGAKVRKSKTEIERIVDFHQGFKSGHTMWKWYGQWLAKGDDGLFDNYRHCGKYKRYDDATDAFIVRVLSKLWDMERVSVKSLVESVQAAREAENERRERLPVPAEKLKMIGYDYILRLIKENAPLDHKIRKDGWDKAYKDMHTLGVGIETSRALERVEIDEYTVDLFVLMESTGLFDHLPASIKQILELDGKARRVTLSAAIDVHTRCLLALQIVPKALESPLRYTLEMIYTDKSPIADAAGAKFGWPMVGAPEAIVFDRGSAYVTDDAYDILAHLGITNLGAPAGKPWLKPFIERVFRTIHSDLLLRFSGRAFSNVVERGENDSAKRASLTLEAFLGWLVRWTVDAYHTHRHSALGMSPAQAWAKATKECHPRSLTSDEMREVFGVRTRRKLGRSGLRVAHIDYQVDEVMETFINSTAKDFEILRWDGDIGTISVRCDDGPWKTVSASDEMWIGKTDTDLRAWLQERAQEDEGERIARRDFINALNDESYRLKRLMGLISLPKTPADLTRDVERFMRHADTAERRHAAGEYRKLLADLDGDQDFYGDQDPSEIGVAHDGFGENVDDFDEVSME</sequence>
<dbReference type="Proteomes" id="UP000294662">
    <property type="component" value="Unassembled WGS sequence"/>
</dbReference>
<comment type="caution">
    <text evidence="2">The sequence shown here is derived from an EMBL/GenBank/DDBJ whole genome shotgun (WGS) entry which is preliminary data.</text>
</comment>
<organism evidence="2 3">
    <name type="scientific">Antarcticimicrobium sediminis</name>
    <dbReference type="NCBI Taxonomy" id="2546227"/>
    <lineage>
        <taxon>Bacteria</taxon>
        <taxon>Pseudomonadati</taxon>
        <taxon>Pseudomonadota</taxon>
        <taxon>Alphaproteobacteria</taxon>
        <taxon>Rhodobacterales</taxon>
        <taxon>Paracoccaceae</taxon>
        <taxon>Antarcticimicrobium</taxon>
    </lineage>
</organism>
<protein>
    <submittedName>
        <fullName evidence="2">Transposase</fullName>
    </submittedName>
</protein>
<evidence type="ECO:0000313" key="2">
    <source>
        <dbReference type="EMBL" id="TDE34828.1"/>
    </source>
</evidence>
<dbReference type="PANTHER" id="PTHR35004:SF7">
    <property type="entry name" value="INTEGRASE PROTEIN"/>
    <property type="match status" value="1"/>
</dbReference>
<dbReference type="SUPFAM" id="SSF53098">
    <property type="entry name" value="Ribonuclease H-like"/>
    <property type="match status" value="1"/>
</dbReference>
<gene>
    <name evidence="2" type="ORF">E1B25_19045</name>
</gene>
<dbReference type="InterPro" id="IPR001584">
    <property type="entry name" value="Integrase_cat-core"/>
</dbReference>
<dbReference type="GO" id="GO:0015074">
    <property type="term" value="P:DNA integration"/>
    <property type="evidence" value="ECO:0007669"/>
    <property type="project" value="InterPro"/>
</dbReference>
<dbReference type="EMBL" id="SMFP01000017">
    <property type="protein sequence ID" value="TDE34828.1"/>
    <property type="molecule type" value="Genomic_DNA"/>
</dbReference>
<dbReference type="PANTHER" id="PTHR35004">
    <property type="entry name" value="TRANSPOSASE RV3428C-RELATED"/>
    <property type="match status" value="1"/>
</dbReference>
<dbReference type="AlphaFoldDB" id="A0A4R5EK27"/>
<evidence type="ECO:0000313" key="3">
    <source>
        <dbReference type="Proteomes" id="UP000294662"/>
    </source>
</evidence>
<reference evidence="2 3" key="1">
    <citation type="submission" date="2019-03" db="EMBL/GenBank/DDBJ databases">
        <authorList>
            <person name="Zhang S."/>
        </authorList>
    </citation>
    <scope>NUCLEOTIDE SEQUENCE [LARGE SCALE GENOMIC DNA]</scope>
    <source>
        <strain evidence="2 3">S4J41</strain>
    </source>
</reference>
<keyword evidence="3" id="KW-1185">Reference proteome</keyword>
<feature type="domain" description="Integrase catalytic" evidence="1">
    <location>
        <begin position="333"/>
        <end position="525"/>
    </location>
</feature>
<evidence type="ECO:0000259" key="1">
    <source>
        <dbReference type="PROSITE" id="PS50994"/>
    </source>
</evidence>
<dbReference type="InterPro" id="IPR012337">
    <property type="entry name" value="RNaseH-like_sf"/>
</dbReference>
<dbReference type="RefSeq" id="WP_132831171.1">
    <property type="nucleotide sequence ID" value="NZ_SMFP01000017.1"/>
</dbReference>